<protein>
    <recommendedName>
        <fullName evidence="3">Mitochondria-eating protein C-terminal domain-containing protein</fullName>
    </recommendedName>
</protein>
<sequence>MSYCRLSKVAGSRLTEGNPSITNLGDPNRPMKIAEMYSELYDNEWTDIMDKFENGKKKPKGPKVLQALDSTLVGSYQLCITKSNALEEKVKEIVQSAAKVFMINGLEEEVINQDKPLRKQHAETAAALLIKEFRLPKDQTVMKHLKVDKDLKKKIFFQQHFSKIVLRCAG</sequence>
<organism evidence="1 2">
    <name type="scientific">Mytilus galloprovincialis</name>
    <name type="common">Mediterranean mussel</name>
    <dbReference type="NCBI Taxonomy" id="29158"/>
    <lineage>
        <taxon>Eukaryota</taxon>
        <taxon>Metazoa</taxon>
        <taxon>Spiralia</taxon>
        <taxon>Lophotrochozoa</taxon>
        <taxon>Mollusca</taxon>
        <taxon>Bivalvia</taxon>
        <taxon>Autobranchia</taxon>
        <taxon>Pteriomorphia</taxon>
        <taxon>Mytilida</taxon>
        <taxon>Mytiloidea</taxon>
        <taxon>Mytilidae</taxon>
        <taxon>Mytilinae</taxon>
        <taxon>Mytilus</taxon>
    </lineage>
</organism>
<evidence type="ECO:0000313" key="1">
    <source>
        <dbReference type="EMBL" id="VDI68228.1"/>
    </source>
</evidence>
<dbReference type="AlphaFoldDB" id="A0A8B6GRQ1"/>
<reference evidence="1" key="1">
    <citation type="submission" date="2018-11" db="EMBL/GenBank/DDBJ databases">
        <authorList>
            <person name="Alioto T."/>
            <person name="Alioto T."/>
        </authorList>
    </citation>
    <scope>NUCLEOTIDE SEQUENCE</scope>
</reference>
<name>A0A8B6GRQ1_MYTGA</name>
<accession>A0A8B6GRQ1</accession>
<comment type="caution">
    <text evidence="1">The sequence shown here is derived from an EMBL/GenBank/DDBJ whole genome shotgun (WGS) entry which is preliminary data.</text>
</comment>
<evidence type="ECO:0008006" key="3">
    <source>
        <dbReference type="Google" id="ProtNLM"/>
    </source>
</evidence>
<dbReference type="EMBL" id="UYJE01008886">
    <property type="protein sequence ID" value="VDI68228.1"/>
    <property type="molecule type" value="Genomic_DNA"/>
</dbReference>
<gene>
    <name evidence="1" type="ORF">MGAL_10B073714</name>
</gene>
<proteinExistence type="predicted"/>
<dbReference type="Proteomes" id="UP000596742">
    <property type="component" value="Unassembled WGS sequence"/>
</dbReference>
<evidence type="ECO:0000313" key="2">
    <source>
        <dbReference type="Proteomes" id="UP000596742"/>
    </source>
</evidence>
<dbReference type="OrthoDB" id="6161568at2759"/>
<keyword evidence="2" id="KW-1185">Reference proteome</keyword>